<dbReference type="Proteomes" id="UP001165082">
    <property type="component" value="Unassembled WGS sequence"/>
</dbReference>
<dbReference type="EMBL" id="BRXZ01007952">
    <property type="protein sequence ID" value="GMI36665.1"/>
    <property type="molecule type" value="Genomic_DNA"/>
</dbReference>
<reference evidence="1" key="1">
    <citation type="submission" date="2022-07" db="EMBL/GenBank/DDBJ databases">
        <title>Genome analysis of Parmales, a sister group of diatoms, reveals the evolutionary specialization of diatoms from phago-mixotrophs to photoautotrophs.</title>
        <authorList>
            <person name="Ban H."/>
            <person name="Sato S."/>
            <person name="Yoshikawa S."/>
            <person name="Kazumasa Y."/>
            <person name="Nakamura Y."/>
            <person name="Ichinomiya M."/>
            <person name="Saitoh K."/>
            <person name="Sato N."/>
            <person name="Blanc-Mathieu R."/>
            <person name="Endo H."/>
            <person name="Kuwata A."/>
            <person name="Ogata H."/>
        </authorList>
    </citation>
    <scope>NUCLEOTIDE SEQUENCE</scope>
</reference>
<comment type="caution">
    <text evidence="1">The sequence shown here is derived from an EMBL/GenBank/DDBJ whole genome shotgun (WGS) entry which is preliminary data.</text>
</comment>
<organism evidence="1 2">
    <name type="scientific">Triparma retinervis</name>
    <dbReference type="NCBI Taxonomy" id="2557542"/>
    <lineage>
        <taxon>Eukaryota</taxon>
        <taxon>Sar</taxon>
        <taxon>Stramenopiles</taxon>
        <taxon>Ochrophyta</taxon>
        <taxon>Bolidophyceae</taxon>
        <taxon>Parmales</taxon>
        <taxon>Triparmaceae</taxon>
        <taxon>Triparma</taxon>
    </lineage>
</organism>
<evidence type="ECO:0000313" key="2">
    <source>
        <dbReference type="Proteomes" id="UP001165082"/>
    </source>
</evidence>
<keyword evidence="2" id="KW-1185">Reference proteome</keyword>
<accession>A0A9W7G872</accession>
<evidence type="ECO:0000313" key="1">
    <source>
        <dbReference type="EMBL" id="GMI36665.1"/>
    </source>
</evidence>
<proteinExistence type="predicted"/>
<sequence length="348" mass="37902">MASGISDAQLAVFVLSLRRSNPPSDTSIVLFMDSVSPRAREIMEAHAVEGVVFDKSKFGDIHPSTYRWPMITEAVEGRGAAVGNVLVADIRDMAFQGDPFEVIGREGGGLHVFTGVEHITLGKDGWNGGWVRDCFGERLLESIKDEVIICSGVSVGDRDNMVGYLKMMSSEMDLPSFKQCERNGVDQGVHNVLVHTGRLKGGGVDVKVHRQGGGTVANMQAGVAKYRRGEGVVNGEGRMVDVVHQYDRDGELQDHLFREFVEWDMAVEGVGEGGCEGYIIKENTEAYKGICDLSHDPGSDYLECCKVCNGKPNCRGFTHIRKGCWLKTCGNNGNKELKVVGATGAWKV</sequence>
<dbReference type="Gene3D" id="3.50.4.10">
    <property type="entry name" value="Hepatocyte Growth Factor"/>
    <property type="match status" value="1"/>
</dbReference>
<dbReference type="AlphaFoldDB" id="A0A9W7G872"/>
<gene>
    <name evidence="1" type="ORF">TrRE_jg3985</name>
</gene>
<protein>
    <recommendedName>
        <fullName evidence="3">Apple domain-containing protein</fullName>
    </recommendedName>
</protein>
<dbReference type="OrthoDB" id="413746at2759"/>
<evidence type="ECO:0008006" key="3">
    <source>
        <dbReference type="Google" id="ProtNLM"/>
    </source>
</evidence>
<name>A0A9W7G872_9STRA</name>